<reference evidence="2 3" key="1">
    <citation type="submission" date="2015-09" db="EMBL/GenBank/DDBJ databases">
        <title>Heavy metals and arsenic resistance mechanisms in polyextremophilic archaea of the family Ferroplasmaceae.</title>
        <authorList>
            <person name="Bulaev A.G."/>
            <person name="Kanygina A.V."/>
        </authorList>
    </citation>
    <scope>NUCLEOTIDE SEQUENCE [LARGE SCALE GENOMIC DNA]</scope>
    <source>
        <strain evidence="2 3">BH2</strain>
    </source>
</reference>
<keyword evidence="1" id="KW-1133">Transmembrane helix</keyword>
<dbReference type="Proteomes" id="UP000050301">
    <property type="component" value="Unassembled WGS sequence"/>
</dbReference>
<feature type="transmembrane region" description="Helical" evidence="1">
    <location>
        <begin position="80"/>
        <end position="102"/>
    </location>
</feature>
<feature type="transmembrane region" description="Helical" evidence="1">
    <location>
        <begin position="38"/>
        <end position="59"/>
    </location>
</feature>
<evidence type="ECO:0000256" key="1">
    <source>
        <dbReference type="SAM" id="Phobius"/>
    </source>
</evidence>
<dbReference type="InParanoid" id="A0A0Q0RLE6"/>
<proteinExistence type="predicted"/>
<organism evidence="2 3">
    <name type="scientific">Acidiplasma cupricumulans</name>
    <dbReference type="NCBI Taxonomy" id="312540"/>
    <lineage>
        <taxon>Archaea</taxon>
        <taxon>Methanobacteriati</taxon>
        <taxon>Thermoplasmatota</taxon>
        <taxon>Thermoplasmata</taxon>
        <taxon>Thermoplasmatales</taxon>
        <taxon>Ferroplasmaceae</taxon>
        <taxon>Acidiplasma</taxon>
    </lineage>
</organism>
<feature type="transmembrane region" description="Helical" evidence="1">
    <location>
        <begin position="170"/>
        <end position="193"/>
    </location>
</feature>
<evidence type="ECO:0000313" key="3">
    <source>
        <dbReference type="Proteomes" id="UP000050301"/>
    </source>
</evidence>
<keyword evidence="3" id="KW-1185">Reference proteome</keyword>
<protein>
    <submittedName>
        <fullName evidence="2">Uncharacterized protein</fullName>
    </submittedName>
</protein>
<keyword evidence="1" id="KW-0472">Membrane</keyword>
<dbReference type="EMBL" id="LKBH01000034">
    <property type="protein sequence ID" value="KQB36379.1"/>
    <property type="molecule type" value="Genomic_DNA"/>
</dbReference>
<gene>
    <name evidence="2" type="ORF">AOG55_04305</name>
</gene>
<dbReference type="AlphaFoldDB" id="A0A0Q0RLE6"/>
<feature type="transmembrane region" description="Helical" evidence="1">
    <location>
        <begin position="139"/>
        <end position="158"/>
    </location>
</feature>
<name>A0A0Q0RLE6_9ARCH</name>
<feature type="transmembrane region" description="Helical" evidence="1">
    <location>
        <begin position="7"/>
        <end position="32"/>
    </location>
</feature>
<keyword evidence="1" id="KW-0812">Transmembrane</keyword>
<comment type="caution">
    <text evidence="2">The sequence shown here is derived from an EMBL/GenBank/DDBJ whole genome shotgun (WGS) entry which is preliminary data.</text>
</comment>
<evidence type="ECO:0000313" key="2">
    <source>
        <dbReference type="EMBL" id="KQB36379.1"/>
    </source>
</evidence>
<feature type="transmembrane region" description="Helical" evidence="1">
    <location>
        <begin position="108"/>
        <end position="127"/>
    </location>
</feature>
<accession>A0A0Q0RLE6</accession>
<sequence length="205" mass="23709">MIGRSWGLFFVYFSAVIFLYAFFESLISYIIMPAYAGPINFLVDTASLIMALLYWFHIFGETQRLLDLKYNRNDGIKKSFWKNITVIFIFIYIFSNVLFSYIPVKYGNIIELIIQCIIFVIIDFIMIRSIKYTLSEIPAMVYAVFISFILIAVIPLIINFTGISMVFNVYLFYYTSYAIIVLIWLSAGIGMLYSAPDYLGVVNGQ</sequence>